<dbReference type="Proteomes" id="UP000318582">
    <property type="component" value="Unassembled WGS sequence"/>
</dbReference>
<keyword evidence="2" id="KW-1133">Transmembrane helix</keyword>
<feature type="compositionally biased region" description="Low complexity" evidence="1">
    <location>
        <begin position="181"/>
        <end position="195"/>
    </location>
</feature>
<sequence length="345" mass="36313">MQDSSAPRSSTRGPMTKGAVTDNYYTPTTEEKRVIDSANKSFVASYLTGIAFGVTGGLMLVKHRGISWKSLPGMALLGATGLSGELLGRKLGEARARQLLATSLPADSKLREMLQEKAHIPRSQTAARGESIEGHHDYGMEGAVLNPTMSPVNGRGGGANGGGEGYYGVPGNDNAPDEQESAATSSSPSSSSTSSWESIRSNNPASNTVWGRIRSGRAPQAPSQPAYDVDDSNYDPDTTPPTSSPSLSSSSASQSSTQPPSVLIPRTRAEQLETERAGQISRNRYGDLDTPAVHAVGGRGLMGPYGDTVAATPAGNAPIPRTREEMEESFATGRVRRNQYGDLIN</sequence>
<feature type="region of interest" description="Disordered" evidence="1">
    <location>
        <begin position="1"/>
        <end position="24"/>
    </location>
</feature>
<accession>A0A507E1B5</accession>
<feature type="compositionally biased region" description="Polar residues" evidence="1">
    <location>
        <begin position="196"/>
        <end position="209"/>
    </location>
</feature>
<feature type="region of interest" description="Disordered" evidence="1">
    <location>
        <begin position="137"/>
        <end position="285"/>
    </location>
</feature>
<feature type="compositionally biased region" description="Low complexity" evidence="1">
    <location>
        <begin position="244"/>
        <end position="261"/>
    </location>
</feature>
<gene>
    <name evidence="3" type="ORF">PhCBS80983_g04069</name>
</gene>
<protein>
    <submittedName>
        <fullName evidence="3">Uncharacterized protein</fullName>
    </submittedName>
</protein>
<dbReference type="AlphaFoldDB" id="A0A507E1B5"/>
<comment type="caution">
    <text evidence="3">The sequence shown here is derived from an EMBL/GenBank/DDBJ whole genome shotgun (WGS) entry which is preliminary data.</text>
</comment>
<keyword evidence="4" id="KW-1185">Reference proteome</keyword>
<evidence type="ECO:0000313" key="4">
    <source>
        <dbReference type="Proteomes" id="UP000318582"/>
    </source>
</evidence>
<evidence type="ECO:0000256" key="1">
    <source>
        <dbReference type="SAM" id="MobiDB-lite"/>
    </source>
</evidence>
<reference evidence="3 4" key="1">
    <citation type="journal article" date="2019" name="Sci. Rep.">
        <title>Comparative genomics of chytrid fungi reveal insights into the obligate biotrophic and pathogenic lifestyle of Synchytrium endobioticum.</title>
        <authorList>
            <person name="van de Vossenberg B.T.L.H."/>
            <person name="Warris S."/>
            <person name="Nguyen H.D.T."/>
            <person name="van Gent-Pelzer M.P.E."/>
            <person name="Joly D.L."/>
            <person name="van de Geest H.C."/>
            <person name="Bonants P.J.M."/>
            <person name="Smith D.S."/>
            <person name="Levesque C.A."/>
            <person name="van der Lee T.A.J."/>
        </authorList>
    </citation>
    <scope>NUCLEOTIDE SEQUENCE [LARGE SCALE GENOMIC DNA]</scope>
    <source>
        <strain evidence="3 4">CBS 809.83</strain>
    </source>
</reference>
<organism evidence="3 4">
    <name type="scientific">Powellomyces hirtus</name>
    <dbReference type="NCBI Taxonomy" id="109895"/>
    <lineage>
        <taxon>Eukaryota</taxon>
        <taxon>Fungi</taxon>
        <taxon>Fungi incertae sedis</taxon>
        <taxon>Chytridiomycota</taxon>
        <taxon>Chytridiomycota incertae sedis</taxon>
        <taxon>Chytridiomycetes</taxon>
        <taxon>Spizellomycetales</taxon>
        <taxon>Powellomycetaceae</taxon>
        <taxon>Powellomyces</taxon>
    </lineage>
</organism>
<feature type="compositionally biased region" description="Gly residues" evidence="1">
    <location>
        <begin position="154"/>
        <end position="168"/>
    </location>
</feature>
<proteinExistence type="predicted"/>
<feature type="compositionally biased region" description="Polar residues" evidence="1">
    <location>
        <begin position="1"/>
        <end position="13"/>
    </location>
</feature>
<evidence type="ECO:0000313" key="3">
    <source>
        <dbReference type="EMBL" id="TPX57105.1"/>
    </source>
</evidence>
<feature type="transmembrane region" description="Helical" evidence="2">
    <location>
        <begin position="42"/>
        <end position="61"/>
    </location>
</feature>
<name>A0A507E1B5_9FUNG</name>
<keyword evidence="2" id="KW-0812">Transmembrane</keyword>
<dbReference type="EMBL" id="QEAQ01000058">
    <property type="protein sequence ID" value="TPX57105.1"/>
    <property type="molecule type" value="Genomic_DNA"/>
</dbReference>
<keyword evidence="2" id="KW-0472">Membrane</keyword>
<evidence type="ECO:0000256" key="2">
    <source>
        <dbReference type="SAM" id="Phobius"/>
    </source>
</evidence>
<feature type="compositionally biased region" description="Basic and acidic residues" evidence="1">
    <location>
        <begin position="267"/>
        <end position="276"/>
    </location>
</feature>